<dbReference type="Proteomes" id="UP000799779">
    <property type="component" value="Unassembled WGS sequence"/>
</dbReference>
<reference evidence="3" key="1">
    <citation type="journal article" date="2020" name="Stud. Mycol.">
        <title>101 Dothideomycetes genomes: a test case for predicting lifestyles and emergence of pathogens.</title>
        <authorList>
            <person name="Haridas S."/>
            <person name="Albert R."/>
            <person name="Binder M."/>
            <person name="Bloem J."/>
            <person name="Labutti K."/>
            <person name="Salamov A."/>
            <person name="Andreopoulos B."/>
            <person name="Baker S."/>
            <person name="Barry K."/>
            <person name="Bills G."/>
            <person name="Bluhm B."/>
            <person name="Cannon C."/>
            <person name="Castanera R."/>
            <person name="Culley D."/>
            <person name="Daum C."/>
            <person name="Ezra D."/>
            <person name="Gonzalez J."/>
            <person name="Henrissat B."/>
            <person name="Kuo A."/>
            <person name="Liang C."/>
            <person name="Lipzen A."/>
            <person name="Lutzoni F."/>
            <person name="Magnuson J."/>
            <person name="Mondo S."/>
            <person name="Nolan M."/>
            <person name="Ohm R."/>
            <person name="Pangilinan J."/>
            <person name="Park H.-J."/>
            <person name="Ramirez L."/>
            <person name="Alfaro M."/>
            <person name="Sun H."/>
            <person name="Tritt A."/>
            <person name="Yoshinaga Y."/>
            <person name="Zwiers L.-H."/>
            <person name="Turgeon B."/>
            <person name="Goodwin S."/>
            <person name="Spatafora J."/>
            <person name="Crous P."/>
            <person name="Grigoriev I."/>
        </authorList>
    </citation>
    <scope>NUCLEOTIDE SEQUENCE</scope>
    <source>
        <strain evidence="3">CBS 123094</strain>
    </source>
</reference>
<name>A0A6A5WMW9_9PLEO</name>
<dbReference type="AlphaFoldDB" id="A0A6A5WMW9"/>
<dbReference type="OrthoDB" id="5429002at2759"/>
<gene>
    <name evidence="3" type="ORF">P154DRAFT_532423</name>
</gene>
<keyword evidence="2" id="KW-0732">Signal</keyword>
<dbReference type="EMBL" id="ML977573">
    <property type="protein sequence ID" value="KAF2003320.1"/>
    <property type="molecule type" value="Genomic_DNA"/>
</dbReference>
<evidence type="ECO:0008006" key="5">
    <source>
        <dbReference type="Google" id="ProtNLM"/>
    </source>
</evidence>
<feature type="signal peptide" evidence="2">
    <location>
        <begin position="1"/>
        <end position="18"/>
    </location>
</feature>
<accession>A0A6A5WMW9</accession>
<feature type="chain" id="PRO_5025341192" description="GPI anchored protein" evidence="2">
    <location>
        <begin position="19"/>
        <end position="180"/>
    </location>
</feature>
<evidence type="ECO:0000313" key="3">
    <source>
        <dbReference type="EMBL" id="KAF2003320.1"/>
    </source>
</evidence>
<evidence type="ECO:0000313" key="4">
    <source>
        <dbReference type="Proteomes" id="UP000799779"/>
    </source>
</evidence>
<evidence type="ECO:0000256" key="2">
    <source>
        <dbReference type="SAM" id="SignalP"/>
    </source>
</evidence>
<organism evidence="3 4">
    <name type="scientific">Amniculicola lignicola CBS 123094</name>
    <dbReference type="NCBI Taxonomy" id="1392246"/>
    <lineage>
        <taxon>Eukaryota</taxon>
        <taxon>Fungi</taxon>
        <taxon>Dikarya</taxon>
        <taxon>Ascomycota</taxon>
        <taxon>Pezizomycotina</taxon>
        <taxon>Dothideomycetes</taxon>
        <taxon>Pleosporomycetidae</taxon>
        <taxon>Pleosporales</taxon>
        <taxon>Amniculicolaceae</taxon>
        <taxon>Amniculicola</taxon>
    </lineage>
</organism>
<keyword evidence="4" id="KW-1185">Reference proteome</keyword>
<sequence>MRTSIFISAPIFAAAAFAQDSSSTVDAFPQTSYLQQTNSLGVVTGMPAVFTSQPSQPAVFTSQPSQPAVVTSQPEVATIPAIGTTGLVTIIIPGVNTTITHVYSGSNSTTVEIINTPTPSVTTTMSGGASGSGASGTGADATGSGATGGASSTSSQGAAATMHAVAGSVVGLGAFMAAFL</sequence>
<feature type="compositionally biased region" description="Low complexity" evidence="1">
    <location>
        <begin position="137"/>
        <end position="155"/>
    </location>
</feature>
<proteinExistence type="predicted"/>
<protein>
    <recommendedName>
        <fullName evidence="5">GPI anchored protein</fullName>
    </recommendedName>
</protein>
<evidence type="ECO:0000256" key="1">
    <source>
        <dbReference type="SAM" id="MobiDB-lite"/>
    </source>
</evidence>
<feature type="region of interest" description="Disordered" evidence="1">
    <location>
        <begin position="120"/>
        <end position="155"/>
    </location>
</feature>